<keyword evidence="6" id="KW-1185">Reference proteome</keyword>
<comment type="similarity">
    <text evidence="1">Belongs to the UDP-glycosyltransferase family.</text>
</comment>
<reference evidence="5" key="4">
    <citation type="submission" date="2025-08" db="UniProtKB">
        <authorList>
            <consortium name="Ensembl"/>
        </authorList>
    </citation>
    <scope>IDENTIFICATION</scope>
</reference>
<keyword evidence="4" id="KW-0732">Signal</keyword>
<sequence length="245" mass="28068">NSNLDIKVKVLVLLQLFSAPLNLTAGKVLVWPGEFSHWLNIKVIIDELIVRGHSVTVVTHSATPSVKTTEHPGYNVEVIQVPYTKQDIIDALEKFMKYWTNELPNDNMIQTSLKIKEIMDMFVEQNYILCRKLFTNGDLLEKLIKEQFDVLLIDPMTMCGELLAQKLDLPFIISLRFSFGSAAERLCGQLPAPPSYVPGVGIKYMDHMGFLQRLKNFLYMFSQDLLFCFVAKIKWDSIYTKIMGK</sequence>
<evidence type="ECO:0000256" key="4">
    <source>
        <dbReference type="SAM" id="SignalP"/>
    </source>
</evidence>
<dbReference type="PANTHER" id="PTHR48043">
    <property type="entry name" value="EG:EG0003.4 PROTEIN-RELATED"/>
    <property type="match status" value="1"/>
</dbReference>
<reference evidence="6" key="2">
    <citation type="journal article" date="2017" name="Sci. Adv.">
        <title>A tail of two voltages: Proteomic comparison of the three electric organs of the electric eel.</title>
        <authorList>
            <person name="Traeger L.L."/>
            <person name="Sabat G."/>
            <person name="Barrett-Wilt G.A."/>
            <person name="Wells G.B."/>
            <person name="Sussman M.R."/>
        </authorList>
    </citation>
    <scope>NUCLEOTIDE SEQUENCE [LARGE SCALE GENOMIC DNA]</scope>
</reference>
<reference evidence="5" key="3">
    <citation type="submission" date="2020-05" db="EMBL/GenBank/DDBJ databases">
        <title>Electrophorus electricus (electric eel) genome, fEleEle1, primary haplotype.</title>
        <authorList>
            <person name="Myers G."/>
            <person name="Meyer A."/>
            <person name="Fedrigo O."/>
            <person name="Formenti G."/>
            <person name="Rhie A."/>
            <person name="Tracey A."/>
            <person name="Sims Y."/>
            <person name="Jarvis E.D."/>
        </authorList>
    </citation>
    <scope>NUCLEOTIDE SEQUENCE [LARGE SCALE GENOMIC DNA]</scope>
</reference>
<dbReference type="PANTHER" id="PTHR48043:SF162">
    <property type="entry name" value="UDP GLUCURONOSYLTRANSFERASE 2 FAMILY, POLYPEPTIDE A1 PRECURSOR-RELATED"/>
    <property type="match status" value="1"/>
</dbReference>
<name>A0A4W4ES69_ELEEL</name>
<evidence type="ECO:0000256" key="2">
    <source>
        <dbReference type="ARBA" id="ARBA00022676"/>
    </source>
</evidence>
<dbReference type="Ensembl" id="ENSEEET00000014131.2">
    <property type="protein sequence ID" value="ENSEEEP00000013960.2"/>
    <property type="gene ID" value="ENSEEEG00000026857.1"/>
</dbReference>
<evidence type="ECO:0000313" key="6">
    <source>
        <dbReference type="Proteomes" id="UP000314983"/>
    </source>
</evidence>
<dbReference type="GeneTree" id="ENSGT00940000153212"/>
<accession>A0A4W4ES69</accession>
<organism evidence="5 6">
    <name type="scientific">Electrophorus electricus</name>
    <name type="common">Electric eel</name>
    <name type="synonym">Gymnotus electricus</name>
    <dbReference type="NCBI Taxonomy" id="8005"/>
    <lineage>
        <taxon>Eukaryota</taxon>
        <taxon>Metazoa</taxon>
        <taxon>Chordata</taxon>
        <taxon>Craniata</taxon>
        <taxon>Vertebrata</taxon>
        <taxon>Euteleostomi</taxon>
        <taxon>Actinopterygii</taxon>
        <taxon>Neopterygii</taxon>
        <taxon>Teleostei</taxon>
        <taxon>Ostariophysi</taxon>
        <taxon>Gymnotiformes</taxon>
        <taxon>Gymnotoidei</taxon>
        <taxon>Gymnotidae</taxon>
        <taxon>Electrophorus</taxon>
    </lineage>
</organism>
<evidence type="ECO:0000256" key="1">
    <source>
        <dbReference type="ARBA" id="ARBA00009995"/>
    </source>
</evidence>
<keyword evidence="2" id="KW-0328">Glycosyltransferase</keyword>
<evidence type="ECO:0000313" key="5">
    <source>
        <dbReference type="Ensembl" id="ENSEEEP00000013960.2"/>
    </source>
</evidence>
<dbReference type="FunFam" id="3.40.50.2000:FF:000194">
    <property type="entry name" value="UDP glucuronosyltransferase 2 family polypeptide a4 short isoform"/>
    <property type="match status" value="1"/>
</dbReference>
<dbReference type="Proteomes" id="UP000314983">
    <property type="component" value="Chromosome 6"/>
</dbReference>
<dbReference type="AlphaFoldDB" id="A0A4W4ES69"/>
<feature type="signal peptide" evidence="4">
    <location>
        <begin position="1"/>
        <end position="26"/>
    </location>
</feature>
<reference evidence="5" key="5">
    <citation type="submission" date="2025-09" db="UniProtKB">
        <authorList>
            <consortium name="Ensembl"/>
        </authorList>
    </citation>
    <scope>IDENTIFICATION</scope>
</reference>
<dbReference type="SUPFAM" id="SSF53756">
    <property type="entry name" value="UDP-Glycosyltransferase/glycogen phosphorylase"/>
    <property type="match status" value="1"/>
</dbReference>
<dbReference type="InterPro" id="IPR050271">
    <property type="entry name" value="UDP-glycosyltransferase"/>
</dbReference>
<feature type="chain" id="PRO_5044317799" evidence="4">
    <location>
        <begin position="27"/>
        <end position="245"/>
    </location>
</feature>
<proteinExistence type="inferred from homology"/>
<dbReference type="Pfam" id="PF00201">
    <property type="entry name" value="UDPGT"/>
    <property type="match status" value="1"/>
</dbReference>
<dbReference type="Gene3D" id="3.40.50.2000">
    <property type="entry name" value="Glycogen Phosphorylase B"/>
    <property type="match status" value="1"/>
</dbReference>
<dbReference type="GO" id="GO:0015020">
    <property type="term" value="F:glucuronosyltransferase activity"/>
    <property type="evidence" value="ECO:0007669"/>
    <property type="project" value="TreeGrafter"/>
</dbReference>
<evidence type="ECO:0000256" key="3">
    <source>
        <dbReference type="ARBA" id="ARBA00022679"/>
    </source>
</evidence>
<protein>
    <submittedName>
        <fullName evidence="5">Uncharacterized protein</fullName>
    </submittedName>
</protein>
<keyword evidence="3" id="KW-0808">Transferase</keyword>
<reference evidence="6" key="1">
    <citation type="journal article" date="2014" name="Science">
        <title>Nonhuman genetics. Genomic basis for the convergent evolution of electric organs.</title>
        <authorList>
            <person name="Gallant J.R."/>
            <person name="Traeger L.L."/>
            <person name="Volkening J.D."/>
            <person name="Moffett H."/>
            <person name="Chen P.H."/>
            <person name="Novina C.D."/>
            <person name="Phillips G.N.Jr."/>
            <person name="Anand R."/>
            <person name="Wells G.B."/>
            <person name="Pinch M."/>
            <person name="Guth R."/>
            <person name="Unguez G.A."/>
            <person name="Albert J.S."/>
            <person name="Zakon H.H."/>
            <person name="Samanta M.P."/>
            <person name="Sussman M.R."/>
        </authorList>
    </citation>
    <scope>NUCLEOTIDE SEQUENCE [LARGE SCALE GENOMIC DNA]</scope>
</reference>
<dbReference type="InterPro" id="IPR002213">
    <property type="entry name" value="UDP_glucos_trans"/>
</dbReference>
<dbReference type="OMA" id="EYQTHEM"/>